<feature type="region of interest" description="Disordered" evidence="10">
    <location>
        <begin position="143"/>
        <end position="166"/>
    </location>
</feature>
<keyword evidence="4" id="KW-0169">Cobalamin biosynthesis</keyword>
<evidence type="ECO:0000256" key="3">
    <source>
        <dbReference type="ARBA" id="ARBA00022475"/>
    </source>
</evidence>
<proteinExistence type="predicted"/>
<dbReference type="NCBIfam" id="NF002780">
    <property type="entry name" value="PRK02898.1"/>
    <property type="match status" value="1"/>
</dbReference>
<dbReference type="InterPro" id="IPR003705">
    <property type="entry name" value="CbiN"/>
</dbReference>
<keyword evidence="6 11" id="KW-1133">Transmembrane helix</keyword>
<evidence type="ECO:0000256" key="7">
    <source>
        <dbReference type="ARBA" id="ARBA00023065"/>
    </source>
</evidence>
<keyword evidence="2" id="KW-0813">Transport</keyword>
<evidence type="ECO:0000256" key="9">
    <source>
        <dbReference type="ARBA" id="ARBA00023285"/>
    </source>
</evidence>
<dbReference type="EMBL" id="LM676418">
    <property type="protein sequence ID" value="CEP26693.1"/>
    <property type="molecule type" value="Genomic_DNA"/>
</dbReference>
<evidence type="ECO:0000256" key="1">
    <source>
        <dbReference type="ARBA" id="ARBA00022426"/>
    </source>
</evidence>
<evidence type="ECO:0000256" key="10">
    <source>
        <dbReference type="SAM" id="MobiDB-lite"/>
    </source>
</evidence>
<evidence type="ECO:0000256" key="2">
    <source>
        <dbReference type="ARBA" id="ARBA00022448"/>
    </source>
</evidence>
<sequence length="166" mass="16445">MSEATITNPGAGAPNPTTPASDTSGHGLFAADRKWVTPVLVVALVVIFVGSLIIGGIRTAGQDETFVGTDSAATEAAEEAGAKPWFQPLFEPAGEVESGLFAIQAAIGSGIIFYCLGRMSGKKAARKQDAAIGVTAAAADASTSSAAAISPDGSTPGPTAPGSRNA</sequence>
<dbReference type="GO" id="GO:0009236">
    <property type="term" value="P:cobalamin biosynthetic process"/>
    <property type="evidence" value="ECO:0007669"/>
    <property type="project" value="UniProtKB-KW"/>
</dbReference>
<keyword evidence="1" id="KW-0171">Cobalt transport</keyword>
<feature type="compositionally biased region" description="Polar residues" evidence="10">
    <location>
        <begin position="152"/>
        <end position="166"/>
    </location>
</feature>
<keyword evidence="8 11" id="KW-0472">Membrane</keyword>
<organism evidence="12">
    <name type="scientific">Propionibacterium freudenreichii subsp. freudenreichii</name>
    <dbReference type="NCBI Taxonomy" id="66712"/>
    <lineage>
        <taxon>Bacteria</taxon>
        <taxon>Bacillati</taxon>
        <taxon>Actinomycetota</taxon>
        <taxon>Actinomycetes</taxon>
        <taxon>Propionibacteriales</taxon>
        <taxon>Propionibacteriaceae</taxon>
        <taxon>Propionibacterium</taxon>
    </lineage>
</organism>
<reference evidence="12" key="1">
    <citation type="submission" date="2014-08" db="EMBL/GenBank/DDBJ databases">
        <authorList>
            <person name="Falentin Helene"/>
        </authorList>
    </citation>
    <scope>NUCLEOTIDE SEQUENCE</scope>
</reference>
<feature type="region of interest" description="Disordered" evidence="10">
    <location>
        <begin position="1"/>
        <end position="24"/>
    </location>
</feature>
<evidence type="ECO:0000256" key="4">
    <source>
        <dbReference type="ARBA" id="ARBA00022573"/>
    </source>
</evidence>
<dbReference type="GO" id="GO:0016020">
    <property type="term" value="C:membrane"/>
    <property type="evidence" value="ECO:0007669"/>
    <property type="project" value="InterPro"/>
</dbReference>
<evidence type="ECO:0000313" key="12">
    <source>
        <dbReference type="EMBL" id="CEP26693.1"/>
    </source>
</evidence>
<dbReference type="PANTHER" id="PTHR38662:SF1">
    <property type="entry name" value="COBALT TRANSPORT PROTEIN CBIN"/>
    <property type="match status" value="1"/>
</dbReference>
<feature type="transmembrane region" description="Helical" evidence="11">
    <location>
        <begin position="35"/>
        <end position="57"/>
    </location>
</feature>
<dbReference type="AlphaFoldDB" id="A0A068VQC6"/>
<evidence type="ECO:0000256" key="5">
    <source>
        <dbReference type="ARBA" id="ARBA00022692"/>
    </source>
</evidence>
<dbReference type="RefSeq" id="WP_013160384.1">
    <property type="nucleotide sequence ID" value="NZ_HG975455.1"/>
</dbReference>
<keyword evidence="9" id="KW-0170">Cobalt</keyword>
<feature type="compositionally biased region" description="Low complexity" evidence="10">
    <location>
        <begin position="7"/>
        <end position="20"/>
    </location>
</feature>
<dbReference type="Pfam" id="PF02553">
    <property type="entry name" value="CbiN"/>
    <property type="match status" value="1"/>
</dbReference>
<protein>
    <submittedName>
        <fullName evidence="12">Cobalt transport protein CbiN</fullName>
    </submittedName>
</protein>
<feature type="transmembrane region" description="Helical" evidence="11">
    <location>
        <begin position="98"/>
        <end position="117"/>
    </location>
</feature>
<evidence type="ECO:0000256" key="11">
    <source>
        <dbReference type="SAM" id="Phobius"/>
    </source>
</evidence>
<evidence type="ECO:0000256" key="6">
    <source>
        <dbReference type="ARBA" id="ARBA00022989"/>
    </source>
</evidence>
<dbReference type="GO" id="GO:0015087">
    <property type="term" value="F:cobalt ion transmembrane transporter activity"/>
    <property type="evidence" value="ECO:0007669"/>
    <property type="project" value="InterPro"/>
</dbReference>
<keyword evidence="7" id="KW-0406">Ion transport</keyword>
<accession>A0A068VQC6</accession>
<evidence type="ECO:0000256" key="8">
    <source>
        <dbReference type="ARBA" id="ARBA00023136"/>
    </source>
</evidence>
<gene>
    <name evidence="12" type="primary">cbiN</name>
    <name evidence="12" type="ORF">PFCIRM138_09310</name>
</gene>
<dbReference type="PANTHER" id="PTHR38662">
    <property type="entry name" value="COBALT TRANSPORT PROTEIN CBIN"/>
    <property type="match status" value="1"/>
</dbReference>
<keyword evidence="3" id="KW-1003">Cell membrane</keyword>
<name>A0A068VQC6_PROFF</name>
<keyword evidence="5 11" id="KW-0812">Transmembrane</keyword>